<feature type="non-terminal residue" evidence="1">
    <location>
        <position position="1"/>
    </location>
</feature>
<proteinExistence type="predicted"/>
<accession>A0A5J4QGN1</accession>
<organism evidence="1">
    <name type="scientific">termite gut metagenome</name>
    <dbReference type="NCBI Taxonomy" id="433724"/>
    <lineage>
        <taxon>unclassified sequences</taxon>
        <taxon>metagenomes</taxon>
        <taxon>organismal metagenomes</taxon>
    </lineage>
</organism>
<comment type="caution">
    <text evidence="1">The sequence shown here is derived from an EMBL/GenBank/DDBJ whole genome shotgun (WGS) entry which is preliminary data.</text>
</comment>
<name>A0A5J4QGN1_9ZZZZ</name>
<dbReference type="EMBL" id="SNRY01003527">
    <property type="protein sequence ID" value="KAA6320642.1"/>
    <property type="molecule type" value="Genomic_DNA"/>
</dbReference>
<evidence type="ECO:0000313" key="1">
    <source>
        <dbReference type="EMBL" id="KAA6320642.1"/>
    </source>
</evidence>
<reference evidence="1" key="1">
    <citation type="submission" date="2019-03" db="EMBL/GenBank/DDBJ databases">
        <title>Single cell metagenomics reveals metabolic interactions within the superorganism composed of flagellate Streblomastix strix and complex community of Bacteroidetes bacteria on its surface.</title>
        <authorList>
            <person name="Treitli S.C."/>
            <person name="Kolisko M."/>
            <person name="Husnik F."/>
            <person name="Keeling P."/>
            <person name="Hampl V."/>
        </authorList>
    </citation>
    <scope>NUCLEOTIDE SEQUENCE</scope>
    <source>
        <strain evidence="1">STM</strain>
    </source>
</reference>
<protein>
    <submittedName>
        <fullName evidence="1">Uncharacterized protein</fullName>
    </submittedName>
</protein>
<dbReference type="AlphaFoldDB" id="A0A5J4QGN1"/>
<sequence length="62" mass="6910">DKLGFQRDELAVLSALTIGYQEDLSEEIRDFPTNKHDKAGIALKDMRGGGCSEYLPSFVFLC</sequence>
<gene>
    <name evidence="1" type="ORF">EZS27_029611</name>
</gene>